<feature type="chain" id="PRO_5001801237" evidence="1">
    <location>
        <begin position="19"/>
        <end position="171"/>
    </location>
</feature>
<evidence type="ECO:0000313" key="2">
    <source>
        <dbReference type="EMBL" id="KFF04159.1"/>
    </source>
</evidence>
<evidence type="ECO:0000313" key="3">
    <source>
        <dbReference type="Proteomes" id="UP000028715"/>
    </source>
</evidence>
<sequence length="171" mass="20131">MKKIFLITFLIFSIKSFAQLTISLDTTYVKMSKEEYVKLKKYNDSISKIKISRDTTSYYEILKIEDLKTFYIIYAKGMAIDKKEYFYRIKSLKVKNKNDCKDLIKSGKSYQFDLRDYKNHNQRIHFIPGVALNLITHGGFSPFDIVIHLDEKLTKDEFNIALNLRGLCIVK</sequence>
<proteinExistence type="predicted"/>
<accession>A0A085ZI95</accession>
<comment type="caution">
    <text evidence="2">The sequence shown here is derived from an EMBL/GenBank/DDBJ whole genome shotgun (WGS) entry which is preliminary data.</text>
</comment>
<dbReference type="EMBL" id="JPRL01000001">
    <property type="protein sequence ID" value="KFF04159.1"/>
    <property type="molecule type" value="Genomic_DNA"/>
</dbReference>
<gene>
    <name evidence="2" type="ORF">IW19_00855</name>
</gene>
<name>A0A085ZI95_9FLAO</name>
<feature type="signal peptide" evidence="1">
    <location>
        <begin position="1"/>
        <end position="18"/>
    </location>
</feature>
<dbReference type="Proteomes" id="UP000028715">
    <property type="component" value="Unassembled WGS sequence"/>
</dbReference>
<reference evidence="2 3" key="1">
    <citation type="submission" date="2014-07" db="EMBL/GenBank/DDBJ databases">
        <title>Genome of Flavobacterium reichenbachii LMG 25512.</title>
        <authorList>
            <person name="Stropko S.J."/>
            <person name="Pipes S.E."/>
            <person name="Newman J.D."/>
        </authorList>
    </citation>
    <scope>NUCLEOTIDE SEQUENCE [LARGE SCALE GENOMIC DNA]</scope>
    <source>
        <strain evidence="2 3">LMG 25512</strain>
    </source>
</reference>
<dbReference type="RefSeq" id="WP_035680049.1">
    <property type="nucleotide sequence ID" value="NZ_JPRL01000001.1"/>
</dbReference>
<evidence type="ECO:0000256" key="1">
    <source>
        <dbReference type="SAM" id="SignalP"/>
    </source>
</evidence>
<keyword evidence="3" id="KW-1185">Reference proteome</keyword>
<protein>
    <submittedName>
        <fullName evidence="2">Uncharacterized protein</fullName>
    </submittedName>
</protein>
<dbReference type="AlphaFoldDB" id="A0A085ZI95"/>
<organism evidence="2 3">
    <name type="scientific">Flavobacterium reichenbachii</name>
    <dbReference type="NCBI Taxonomy" id="362418"/>
    <lineage>
        <taxon>Bacteria</taxon>
        <taxon>Pseudomonadati</taxon>
        <taxon>Bacteroidota</taxon>
        <taxon>Flavobacteriia</taxon>
        <taxon>Flavobacteriales</taxon>
        <taxon>Flavobacteriaceae</taxon>
        <taxon>Flavobacterium</taxon>
    </lineage>
</organism>
<keyword evidence="1" id="KW-0732">Signal</keyword>